<dbReference type="AlphaFoldDB" id="A0A9W6LZP9"/>
<dbReference type="Gene3D" id="3.30.420.40">
    <property type="match status" value="2"/>
</dbReference>
<dbReference type="GO" id="GO:0005524">
    <property type="term" value="F:ATP binding"/>
    <property type="evidence" value="ECO:0007669"/>
    <property type="project" value="UniProtKB-KW"/>
</dbReference>
<keyword evidence="2" id="KW-0808">Transferase</keyword>
<evidence type="ECO:0000259" key="8">
    <source>
        <dbReference type="Pfam" id="PF00370"/>
    </source>
</evidence>
<keyword evidence="5" id="KW-0067">ATP-binding</keyword>
<dbReference type="InterPro" id="IPR043129">
    <property type="entry name" value="ATPase_NBD"/>
</dbReference>
<dbReference type="GO" id="GO:0019301">
    <property type="term" value="P:rhamnose catabolic process"/>
    <property type="evidence" value="ECO:0007669"/>
    <property type="project" value="InterPro"/>
</dbReference>
<reference evidence="10" key="2">
    <citation type="submission" date="2023-01" db="EMBL/GenBank/DDBJ databases">
        <authorList>
            <person name="Sun Q."/>
            <person name="Evtushenko L."/>
        </authorList>
    </citation>
    <scope>NUCLEOTIDE SEQUENCE</scope>
    <source>
        <strain evidence="10">VKM Ac-1401</strain>
    </source>
</reference>
<dbReference type="Proteomes" id="UP001142372">
    <property type="component" value="Unassembled WGS sequence"/>
</dbReference>
<dbReference type="GO" id="GO:0005829">
    <property type="term" value="C:cytosol"/>
    <property type="evidence" value="ECO:0007669"/>
    <property type="project" value="TreeGrafter"/>
</dbReference>
<dbReference type="InterPro" id="IPR018484">
    <property type="entry name" value="FGGY_N"/>
</dbReference>
<proteinExistence type="inferred from homology"/>
<evidence type="ECO:0000256" key="3">
    <source>
        <dbReference type="ARBA" id="ARBA00022741"/>
    </source>
</evidence>
<sequence>MSRTGTVAAVDLGATSGRVMLGRVGPNELALTEAARFPNTPVQLWEGDRSGLHWNIVELFRSVSDGLGSALRAEPGILSVGVDAWAVDYGLLRGGVLQGVPYHYRDERSAPGTALVHDRVTAAALYQQNGLQYLPFNSLYQLAVDRVDGRLADVDALLLIPDLFTYWLSGSAIAERTNASTTGLLTAGGAWNLPLIDALELPRGLFQPVVEAGTTVGSLLPSVLSQVGAGSSGAGAGAGAGGPARAGGPVVTAVGSHDTASAVVAVPMGSTNAAYISCGTWGLVGVELEHPVLTEAARAANFTNEGGVDGRVRFLHNVMGLWLLSESIRTWQARGIDADLVTLLARAEESTSPVPIFDADDPRFLAPGDLPARIDEWCAEHGVRAPLDPVEYVRSIVESLADAFARAVEAAGALSGRAIDTVHIVGGGARNRLLCQLVADRTGLPVLAGPVEATALGNVLVQARAQGLVAGDLETLRALVARVFAPALFEPRHAAVRR</sequence>
<name>A0A9W6LZP9_9MICO</name>
<evidence type="ECO:0000259" key="9">
    <source>
        <dbReference type="Pfam" id="PF02782"/>
    </source>
</evidence>
<dbReference type="CDD" id="cd07771">
    <property type="entry name" value="ASKHA_NBD_FGGY_RhaB-like"/>
    <property type="match status" value="1"/>
</dbReference>
<dbReference type="PANTHER" id="PTHR10196:SF93">
    <property type="entry name" value="L-RHAMNULOKINASE"/>
    <property type="match status" value="1"/>
</dbReference>
<dbReference type="InterPro" id="IPR018485">
    <property type="entry name" value="FGGY_C"/>
</dbReference>
<protein>
    <submittedName>
        <fullName evidence="10">Rhamnulokinase</fullName>
    </submittedName>
</protein>
<evidence type="ECO:0000256" key="4">
    <source>
        <dbReference type="ARBA" id="ARBA00022777"/>
    </source>
</evidence>
<dbReference type="PANTHER" id="PTHR10196">
    <property type="entry name" value="SUGAR KINASE"/>
    <property type="match status" value="1"/>
</dbReference>
<gene>
    <name evidence="10" type="primary">rhaB</name>
    <name evidence="10" type="ORF">GCM10017584_16550</name>
</gene>
<evidence type="ECO:0000313" key="10">
    <source>
        <dbReference type="EMBL" id="GLJ76081.1"/>
    </source>
</evidence>
<feature type="domain" description="Carbohydrate kinase FGGY C-terminal" evidence="9">
    <location>
        <begin position="274"/>
        <end position="465"/>
    </location>
</feature>
<organism evidence="10 11">
    <name type="scientific">Leifsonia poae</name>
    <dbReference type="NCBI Taxonomy" id="110933"/>
    <lineage>
        <taxon>Bacteria</taxon>
        <taxon>Bacillati</taxon>
        <taxon>Actinomycetota</taxon>
        <taxon>Actinomycetes</taxon>
        <taxon>Micrococcales</taxon>
        <taxon>Microbacteriaceae</taxon>
        <taxon>Leifsonia</taxon>
    </lineage>
</organism>
<dbReference type="GO" id="GO:0006071">
    <property type="term" value="P:glycerol metabolic process"/>
    <property type="evidence" value="ECO:0007669"/>
    <property type="project" value="TreeGrafter"/>
</dbReference>
<dbReference type="EMBL" id="BSEN01000006">
    <property type="protein sequence ID" value="GLJ76081.1"/>
    <property type="molecule type" value="Genomic_DNA"/>
</dbReference>
<evidence type="ECO:0000256" key="2">
    <source>
        <dbReference type="ARBA" id="ARBA00022679"/>
    </source>
</evidence>
<dbReference type="Pfam" id="PF02782">
    <property type="entry name" value="FGGY_C"/>
    <property type="match status" value="1"/>
</dbReference>
<evidence type="ECO:0000256" key="7">
    <source>
        <dbReference type="ARBA" id="ARBA00023308"/>
    </source>
</evidence>
<dbReference type="Pfam" id="PF00370">
    <property type="entry name" value="FGGY_N"/>
    <property type="match status" value="1"/>
</dbReference>
<dbReference type="GO" id="GO:0004370">
    <property type="term" value="F:glycerol kinase activity"/>
    <property type="evidence" value="ECO:0007669"/>
    <property type="project" value="TreeGrafter"/>
</dbReference>
<keyword evidence="11" id="KW-1185">Reference proteome</keyword>
<dbReference type="SUPFAM" id="SSF53067">
    <property type="entry name" value="Actin-like ATPase domain"/>
    <property type="match status" value="2"/>
</dbReference>
<evidence type="ECO:0000256" key="1">
    <source>
        <dbReference type="ARBA" id="ARBA00009156"/>
    </source>
</evidence>
<dbReference type="GO" id="GO:0008993">
    <property type="term" value="F:rhamnulokinase activity"/>
    <property type="evidence" value="ECO:0007669"/>
    <property type="project" value="InterPro"/>
</dbReference>
<evidence type="ECO:0000313" key="11">
    <source>
        <dbReference type="Proteomes" id="UP001142372"/>
    </source>
</evidence>
<comment type="caution">
    <text evidence="10">The sequence shown here is derived from an EMBL/GenBank/DDBJ whole genome shotgun (WGS) entry which is preliminary data.</text>
</comment>
<keyword evidence="4" id="KW-0418">Kinase</keyword>
<dbReference type="RefSeq" id="WP_271176750.1">
    <property type="nucleotide sequence ID" value="NZ_BAAAJO010000005.1"/>
</dbReference>
<keyword evidence="6" id="KW-1015">Disulfide bond</keyword>
<reference evidence="10" key="1">
    <citation type="journal article" date="2014" name="Int. J. Syst. Evol. Microbiol.">
        <title>Complete genome sequence of Corynebacterium casei LMG S-19264T (=DSM 44701T), isolated from a smear-ripened cheese.</title>
        <authorList>
            <consortium name="US DOE Joint Genome Institute (JGI-PGF)"/>
            <person name="Walter F."/>
            <person name="Albersmeier A."/>
            <person name="Kalinowski J."/>
            <person name="Ruckert C."/>
        </authorList>
    </citation>
    <scope>NUCLEOTIDE SEQUENCE</scope>
    <source>
        <strain evidence="10">VKM Ac-1401</strain>
    </source>
</reference>
<evidence type="ECO:0000256" key="5">
    <source>
        <dbReference type="ARBA" id="ARBA00022840"/>
    </source>
</evidence>
<dbReference type="InterPro" id="IPR013449">
    <property type="entry name" value="Rhamnulokinase"/>
</dbReference>
<accession>A0A9W6LZP9</accession>
<feature type="domain" description="Carbohydrate kinase FGGY N-terminal" evidence="8">
    <location>
        <begin position="105"/>
        <end position="229"/>
    </location>
</feature>
<evidence type="ECO:0000256" key="6">
    <source>
        <dbReference type="ARBA" id="ARBA00023157"/>
    </source>
</evidence>
<comment type="similarity">
    <text evidence="1">Belongs to the FGGY kinase family.</text>
</comment>
<keyword evidence="3" id="KW-0547">Nucleotide-binding</keyword>
<keyword evidence="7" id="KW-0684">Rhamnose metabolism</keyword>